<proteinExistence type="predicted"/>
<dbReference type="GO" id="GO:0008270">
    <property type="term" value="F:zinc ion binding"/>
    <property type="evidence" value="ECO:0007669"/>
    <property type="project" value="UniProtKB-KW"/>
</dbReference>
<dbReference type="Pfam" id="PF07727">
    <property type="entry name" value="RVT_2"/>
    <property type="match status" value="1"/>
</dbReference>
<keyword evidence="1" id="KW-0479">Metal-binding</keyword>
<feature type="compositionally biased region" description="Basic and acidic residues" evidence="2">
    <location>
        <begin position="117"/>
        <end position="146"/>
    </location>
</feature>
<dbReference type="InterPro" id="IPR013103">
    <property type="entry name" value="RVT_2"/>
</dbReference>
<name>A0AAD8TY40_LOLMU</name>
<dbReference type="InterPro" id="IPR043502">
    <property type="entry name" value="DNA/RNA_pol_sf"/>
</dbReference>
<evidence type="ECO:0000313" key="4">
    <source>
        <dbReference type="EMBL" id="KAK1694183.1"/>
    </source>
</evidence>
<gene>
    <name evidence="4" type="ORF">QYE76_010880</name>
</gene>
<comment type="caution">
    <text evidence="4">The sequence shown here is derived from an EMBL/GenBank/DDBJ whole genome shotgun (WGS) entry which is preliminary data.</text>
</comment>
<feature type="domain" description="CCHC-type" evidence="3">
    <location>
        <begin position="171"/>
        <end position="184"/>
    </location>
</feature>
<feature type="compositionally biased region" description="Polar residues" evidence="2">
    <location>
        <begin position="84"/>
        <end position="96"/>
    </location>
</feature>
<feature type="compositionally biased region" description="Gly residues" evidence="2">
    <location>
        <begin position="147"/>
        <end position="165"/>
    </location>
</feature>
<dbReference type="Proteomes" id="UP001231189">
    <property type="component" value="Unassembled WGS sequence"/>
</dbReference>
<keyword evidence="1" id="KW-0862">Zinc</keyword>
<organism evidence="4 5">
    <name type="scientific">Lolium multiflorum</name>
    <name type="common">Italian ryegrass</name>
    <name type="synonym">Lolium perenne subsp. multiflorum</name>
    <dbReference type="NCBI Taxonomy" id="4521"/>
    <lineage>
        <taxon>Eukaryota</taxon>
        <taxon>Viridiplantae</taxon>
        <taxon>Streptophyta</taxon>
        <taxon>Embryophyta</taxon>
        <taxon>Tracheophyta</taxon>
        <taxon>Spermatophyta</taxon>
        <taxon>Magnoliopsida</taxon>
        <taxon>Liliopsida</taxon>
        <taxon>Poales</taxon>
        <taxon>Poaceae</taxon>
        <taxon>BOP clade</taxon>
        <taxon>Pooideae</taxon>
        <taxon>Poodae</taxon>
        <taxon>Poeae</taxon>
        <taxon>Poeae Chloroplast Group 2 (Poeae type)</taxon>
        <taxon>Loliodinae</taxon>
        <taxon>Loliinae</taxon>
        <taxon>Lolium</taxon>
    </lineage>
</organism>
<reference evidence="4" key="1">
    <citation type="submission" date="2023-07" db="EMBL/GenBank/DDBJ databases">
        <title>A chromosome-level genome assembly of Lolium multiflorum.</title>
        <authorList>
            <person name="Chen Y."/>
            <person name="Copetti D."/>
            <person name="Kolliker R."/>
            <person name="Studer B."/>
        </authorList>
    </citation>
    <scope>NUCLEOTIDE SEQUENCE</scope>
    <source>
        <strain evidence="4">02402/16</strain>
        <tissue evidence="4">Leaf</tissue>
    </source>
</reference>
<feature type="region of interest" description="Disordered" evidence="2">
    <location>
        <begin position="83"/>
        <end position="167"/>
    </location>
</feature>
<dbReference type="InterPro" id="IPR001878">
    <property type="entry name" value="Znf_CCHC"/>
</dbReference>
<evidence type="ECO:0000259" key="3">
    <source>
        <dbReference type="PROSITE" id="PS50158"/>
    </source>
</evidence>
<protein>
    <recommendedName>
        <fullName evidence="3">CCHC-type domain-containing protein</fullName>
    </recommendedName>
</protein>
<keyword evidence="5" id="KW-1185">Reference proteome</keyword>
<dbReference type="EMBL" id="JAUUTY010000001">
    <property type="protein sequence ID" value="KAK1694183.1"/>
    <property type="molecule type" value="Genomic_DNA"/>
</dbReference>
<sequence length="612" mass="68246">MTKKENKTVAVFFNQIKTLADEMAAAGKPLDNEDVISYVLSSLNDETYNGSVAAITALIKAEKFISLIDLYAQLLSYEARLEDQNSTGGSSVNSATRGGRGGYRGGRNGGCGYPDQRNYEQQRGYDQRSYDSRGGYDRGNDYRGNDRGNGGRGGYRQQNYGGGNQGPRPTCQVCGKEGHTALNCWKRFQKSYHGPEKTAGAAVGSYGVDTNWYSDSGATDHITSELDKLHVRDRYNGNELIHTASGSGEDFASNGVSTDFPVLARESEMIFPPYRSSLLCRNHCRDQRLGSMCLLAWVVDLLPLLATWRALVRGSENLELVPLPLHMHRILPGLVGDPLRLCPCLLLRPQDHLPHGKNVIDCKWVYKVKRKADGTIDRYKARLVAKGFKQHYGIDYEDTFSPVVKVATIRLVLALAVSRGCQLRQLDVKNVFVHGVLEEEVYMRQPPVYEEPGRVGHICKLQKALYGLKQAPRAWYSRLSTKLQSLGFSASKVDTSLFFYNKGGVTIFMLIYVDDIVVASSSEKVVDALLHDLGLDFALKDLGELHYFLGIEVKKRQQDIWAWNFDRKSIFTLRYHGSGLETLACHVALALADGLEFLIFGGSLWLQIVRVQ</sequence>
<dbReference type="PROSITE" id="PS50158">
    <property type="entry name" value="ZF_CCHC"/>
    <property type="match status" value="1"/>
</dbReference>
<dbReference type="PANTHER" id="PTHR47481:SF31">
    <property type="entry name" value="OS01G0873500 PROTEIN"/>
    <property type="match status" value="1"/>
</dbReference>
<dbReference type="PANTHER" id="PTHR47481">
    <property type="match status" value="1"/>
</dbReference>
<dbReference type="GO" id="GO:0003676">
    <property type="term" value="F:nucleic acid binding"/>
    <property type="evidence" value="ECO:0007669"/>
    <property type="project" value="InterPro"/>
</dbReference>
<evidence type="ECO:0000256" key="1">
    <source>
        <dbReference type="PROSITE-ProRule" id="PRU00047"/>
    </source>
</evidence>
<accession>A0AAD8TY40</accession>
<dbReference type="AlphaFoldDB" id="A0AAD8TY40"/>
<evidence type="ECO:0000313" key="5">
    <source>
        <dbReference type="Proteomes" id="UP001231189"/>
    </source>
</evidence>
<dbReference type="SUPFAM" id="SSF56672">
    <property type="entry name" value="DNA/RNA polymerases"/>
    <property type="match status" value="1"/>
</dbReference>
<feature type="compositionally biased region" description="Gly residues" evidence="2">
    <location>
        <begin position="98"/>
        <end position="112"/>
    </location>
</feature>
<keyword evidence="1" id="KW-0863">Zinc-finger</keyword>
<evidence type="ECO:0000256" key="2">
    <source>
        <dbReference type="SAM" id="MobiDB-lite"/>
    </source>
</evidence>